<sequence>MFEFPDRVLCRADAFYVGRPFPILSFDDALLPGHTYFVLPLDRLRPPSAVVTVASLASLSPAGLPVEFAGAQCRPFEYVRGTTAGWRSRWCRSLSRESSPQADKKEAIVGMRRQQQRHLCAARRSCRSTTRSWSGWPGSGRGRRSSRRLRKSRTALFFLKTKRTENTFSDRKLDSFR</sequence>
<dbReference type="AlphaFoldDB" id="A0A6V7PRX0"/>
<dbReference type="EMBL" id="LR862151">
    <property type="protein sequence ID" value="CAD1833453.1"/>
    <property type="molecule type" value="Genomic_DNA"/>
</dbReference>
<evidence type="ECO:0000313" key="1">
    <source>
        <dbReference type="EMBL" id="CAD1833453.1"/>
    </source>
</evidence>
<name>A0A6V7PRX0_ANACO</name>
<dbReference type="InterPro" id="IPR025322">
    <property type="entry name" value="PADRE_dom"/>
</dbReference>
<gene>
    <name evidence="1" type="ORF">CB5_LOCUS16664</name>
</gene>
<accession>A0A6V7PRX0</accession>
<dbReference type="PANTHER" id="PTHR33052">
    <property type="entry name" value="DUF4228 DOMAIN PROTEIN-RELATED"/>
    <property type="match status" value="1"/>
</dbReference>
<dbReference type="Pfam" id="PF14009">
    <property type="entry name" value="PADRE"/>
    <property type="match status" value="1"/>
</dbReference>
<proteinExistence type="predicted"/>
<reference evidence="1" key="1">
    <citation type="submission" date="2020-07" db="EMBL/GenBank/DDBJ databases">
        <authorList>
            <person name="Lin J."/>
        </authorList>
    </citation>
    <scope>NUCLEOTIDE SEQUENCE</scope>
</reference>
<protein>
    <submittedName>
        <fullName evidence="1">Uncharacterized protein</fullName>
    </submittedName>
</protein>
<organism evidence="1">
    <name type="scientific">Ananas comosus var. bracteatus</name>
    <name type="common">red pineapple</name>
    <dbReference type="NCBI Taxonomy" id="296719"/>
    <lineage>
        <taxon>Eukaryota</taxon>
        <taxon>Viridiplantae</taxon>
        <taxon>Streptophyta</taxon>
        <taxon>Embryophyta</taxon>
        <taxon>Tracheophyta</taxon>
        <taxon>Spermatophyta</taxon>
        <taxon>Magnoliopsida</taxon>
        <taxon>Liliopsida</taxon>
        <taxon>Poales</taxon>
        <taxon>Bromeliaceae</taxon>
        <taxon>Bromelioideae</taxon>
        <taxon>Ananas</taxon>
    </lineage>
</organism>